<dbReference type="AlphaFoldDB" id="A0AAV4PW20"/>
<name>A0AAV4PW20_9ARAC</name>
<gene>
    <name evidence="2" type="ORF">CDAR_471021</name>
</gene>
<dbReference type="EMBL" id="BPLQ01003494">
    <property type="protein sequence ID" value="GIY00925.1"/>
    <property type="molecule type" value="Genomic_DNA"/>
</dbReference>
<dbReference type="Proteomes" id="UP001054837">
    <property type="component" value="Unassembled WGS sequence"/>
</dbReference>
<evidence type="ECO:0000256" key="1">
    <source>
        <dbReference type="SAM" id="MobiDB-lite"/>
    </source>
</evidence>
<protein>
    <submittedName>
        <fullName evidence="2">Uncharacterized protein</fullName>
    </submittedName>
</protein>
<accession>A0AAV4PW20</accession>
<feature type="region of interest" description="Disordered" evidence="1">
    <location>
        <begin position="63"/>
        <end position="94"/>
    </location>
</feature>
<sequence>MGLQITSCTRGNEVIIATQIEAQKEEMQAICSNLNVLYGKLPPNQKVLDNILTSHLEQLETAKKKAASAAATKNKQPPQGPSKEKRKTPMTIDD</sequence>
<proteinExistence type="predicted"/>
<evidence type="ECO:0000313" key="3">
    <source>
        <dbReference type="Proteomes" id="UP001054837"/>
    </source>
</evidence>
<organism evidence="2 3">
    <name type="scientific">Caerostris darwini</name>
    <dbReference type="NCBI Taxonomy" id="1538125"/>
    <lineage>
        <taxon>Eukaryota</taxon>
        <taxon>Metazoa</taxon>
        <taxon>Ecdysozoa</taxon>
        <taxon>Arthropoda</taxon>
        <taxon>Chelicerata</taxon>
        <taxon>Arachnida</taxon>
        <taxon>Araneae</taxon>
        <taxon>Araneomorphae</taxon>
        <taxon>Entelegynae</taxon>
        <taxon>Araneoidea</taxon>
        <taxon>Araneidae</taxon>
        <taxon>Caerostris</taxon>
    </lineage>
</organism>
<reference evidence="2 3" key="1">
    <citation type="submission" date="2021-06" db="EMBL/GenBank/DDBJ databases">
        <title>Caerostris darwini draft genome.</title>
        <authorList>
            <person name="Kono N."/>
            <person name="Arakawa K."/>
        </authorList>
    </citation>
    <scope>NUCLEOTIDE SEQUENCE [LARGE SCALE GENOMIC DNA]</scope>
</reference>
<comment type="caution">
    <text evidence="2">The sequence shown here is derived from an EMBL/GenBank/DDBJ whole genome shotgun (WGS) entry which is preliminary data.</text>
</comment>
<evidence type="ECO:0000313" key="2">
    <source>
        <dbReference type="EMBL" id="GIY00925.1"/>
    </source>
</evidence>
<keyword evidence="3" id="KW-1185">Reference proteome</keyword>